<dbReference type="Gene3D" id="3.20.20.80">
    <property type="entry name" value="Glycosidases"/>
    <property type="match status" value="1"/>
</dbReference>
<dbReference type="NCBIfam" id="TIGR00879">
    <property type="entry name" value="SP"/>
    <property type="match status" value="1"/>
</dbReference>
<comment type="catalytic activity">
    <reaction evidence="8">
        <text>myo-inositol(out) + H(+)(out) = myo-inositol(in) + H(+)(in)</text>
        <dbReference type="Rhea" id="RHEA:60364"/>
        <dbReference type="ChEBI" id="CHEBI:15378"/>
        <dbReference type="ChEBI" id="CHEBI:17268"/>
    </reaction>
</comment>
<evidence type="ECO:0000256" key="6">
    <source>
        <dbReference type="ARBA" id="ARBA00023136"/>
    </source>
</evidence>
<comment type="subcellular location">
    <subcellularLocation>
        <location evidence="1">Membrane</location>
        <topology evidence="1">Multi-pass membrane protein</topology>
    </subcellularLocation>
</comment>
<feature type="transmembrane region" description="Helical" evidence="9">
    <location>
        <begin position="371"/>
        <end position="395"/>
    </location>
</feature>
<evidence type="ECO:0000313" key="12">
    <source>
        <dbReference type="Proteomes" id="UP000279259"/>
    </source>
</evidence>
<dbReference type="OrthoDB" id="1740265at2759"/>
<keyword evidence="4 9" id="KW-0812">Transmembrane</keyword>
<dbReference type="GO" id="GO:0005351">
    <property type="term" value="F:carbohydrate:proton symporter activity"/>
    <property type="evidence" value="ECO:0007669"/>
    <property type="project" value="TreeGrafter"/>
</dbReference>
<dbReference type="GO" id="GO:0016020">
    <property type="term" value="C:membrane"/>
    <property type="evidence" value="ECO:0007669"/>
    <property type="project" value="UniProtKB-SubCell"/>
</dbReference>
<dbReference type="Gene3D" id="1.20.1250.20">
    <property type="entry name" value="MFS general substrate transporter like domains"/>
    <property type="match status" value="1"/>
</dbReference>
<keyword evidence="6 9" id="KW-0472">Membrane</keyword>
<keyword evidence="5 9" id="KW-1133">Transmembrane helix</keyword>
<dbReference type="GO" id="GO:0016052">
    <property type="term" value="P:carbohydrate catabolic process"/>
    <property type="evidence" value="ECO:0007669"/>
    <property type="project" value="UniProtKB-ARBA"/>
</dbReference>
<dbReference type="InterPro" id="IPR003663">
    <property type="entry name" value="Sugar/inositol_transpt"/>
</dbReference>
<dbReference type="Pfam" id="PF00083">
    <property type="entry name" value="Sugar_tr"/>
    <property type="match status" value="1"/>
</dbReference>
<evidence type="ECO:0000256" key="9">
    <source>
        <dbReference type="SAM" id="Phobius"/>
    </source>
</evidence>
<evidence type="ECO:0000256" key="3">
    <source>
        <dbReference type="ARBA" id="ARBA00022448"/>
    </source>
</evidence>
<evidence type="ECO:0000256" key="1">
    <source>
        <dbReference type="ARBA" id="ARBA00004141"/>
    </source>
</evidence>
<dbReference type="InterPro" id="IPR020846">
    <property type="entry name" value="MFS_dom"/>
</dbReference>
<accession>A0A427YPN9</accession>
<dbReference type="Gene3D" id="3.90.400.10">
    <property type="entry name" value="Oligo-1,6-glucosidase, Domain 2"/>
    <property type="match status" value="1"/>
</dbReference>
<evidence type="ECO:0000256" key="8">
    <source>
        <dbReference type="ARBA" id="ARBA00049119"/>
    </source>
</evidence>
<gene>
    <name evidence="11" type="ORF">EHS25_007392</name>
</gene>
<dbReference type="AlphaFoldDB" id="A0A427YPN9"/>
<feature type="transmembrane region" description="Helical" evidence="9">
    <location>
        <begin position="64"/>
        <end position="84"/>
    </location>
</feature>
<dbReference type="SUPFAM" id="SSF51445">
    <property type="entry name" value="(Trans)glycosidases"/>
    <property type="match status" value="1"/>
</dbReference>
<feature type="domain" description="Major facilitator superfamily (MFS) profile" evidence="10">
    <location>
        <begin position="15"/>
        <end position="460"/>
    </location>
</feature>
<dbReference type="InterPro" id="IPR050360">
    <property type="entry name" value="MFS_Sugar_Transporters"/>
</dbReference>
<dbReference type="InterPro" id="IPR005828">
    <property type="entry name" value="MFS_sugar_transport-like"/>
</dbReference>
<dbReference type="Pfam" id="PF00128">
    <property type="entry name" value="Alpha-amylase"/>
    <property type="match status" value="1"/>
</dbReference>
<name>A0A427YPN9_9TREE</name>
<dbReference type="PROSITE" id="PS00216">
    <property type="entry name" value="SUGAR_TRANSPORT_1"/>
    <property type="match status" value="1"/>
</dbReference>
<dbReference type="InterPro" id="IPR045857">
    <property type="entry name" value="O16G_dom_2"/>
</dbReference>
<comment type="caution">
    <text evidence="11">The sequence shown here is derived from an EMBL/GenBank/DDBJ whole genome shotgun (WGS) entry which is preliminary data.</text>
</comment>
<feature type="transmembrane region" description="Helical" evidence="9">
    <location>
        <begin position="407"/>
        <end position="430"/>
    </location>
</feature>
<evidence type="ECO:0000259" key="10">
    <source>
        <dbReference type="PROSITE" id="PS50850"/>
    </source>
</evidence>
<keyword evidence="3" id="KW-0813">Transport</keyword>
<dbReference type="GO" id="GO:0090599">
    <property type="term" value="F:alpha-glucosidase activity"/>
    <property type="evidence" value="ECO:0007669"/>
    <property type="project" value="UniProtKB-ARBA"/>
</dbReference>
<feature type="transmembrane region" description="Helical" evidence="9">
    <location>
        <begin position="338"/>
        <end position="359"/>
    </location>
</feature>
<organism evidence="11 12">
    <name type="scientific">Saitozyma podzolica</name>
    <dbReference type="NCBI Taxonomy" id="1890683"/>
    <lineage>
        <taxon>Eukaryota</taxon>
        <taxon>Fungi</taxon>
        <taxon>Dikarya</taxon>
        <taxon>Basidiomycota</taxon>
        <taxon>Agaricomycotina</taxon>
        <taxon>Tremellomycetes</taxon>
        <taxon>Tremellales</taxon>
        <taxon>Trimorphomycetaceae</taxon>
        <taxon>Saitozyma</taxon>
    </lineage>
</organism>
<feature type="transmembrane region" description="Helical" evidence="9">
    <location>
        <begin position="153"/>
        <end position="174"/>
    </location>
</feature>
<dbReference type="InterPro" id="IPR036259">
    <property type="entry name" value="MFS_trans_sf"/>
</dbReference>
<evidence type="ECO:0000256" key="7">
    <source>
        <dbReference type="ARBA" id="ARBA00026248"/>
    </source>
</evidence>
<dbReference type="SMART" id="SM00642">
    <property type="entry name" value="Aamy"/>
    <property type="match status" value="1"/>
</dbReference>
<dbReference type="GO" id="GO:0000023">
    <property type="term" value="P:maltose metabolic process"/>
    <property type="evidence" value="ECO:0007669"/>
    <property type="project" value="UniProtKB-KW"/>
</dbReference>
<feature type="transmembrane region" description="Helical" evidence="9">
    <location>
        <begin position="437"/>
        <end position="456"/>
    </location>
</feature>
<keyword evidence="12" id="KW-1185">Reference proteome</keyword>
<dbReference type="InterPro" id="IPR017853">
    <property type="entry name" value="GH"/>
</dbReference>
<dbReference type="Proteomes" id="UP000279259">
    <property type="component" value="Unassembled WGS sequence"/>
</dbReference>
<proteinExistence type="inferred from homology"/>
<dbReference type="PANTHER" id="PTHR48022:SF2">
    <property type="entry name" value="PLASTIDIC GLUCOSE TRANSPORTER 4"/>
    <property type="match status" value="1"/>
</dbReference>
<dbReference type="InterPro" id="IPR006047">
    <property type="entry name" value="GH13_cat_dom"/>
</dbReference>
<feature type="transmembrane region" description="Helical" evidence="9">
    <location>
        <begin position="91"/>
        <end position="108"/>
    </location>
</feature>
<feature type="transmembrane region" description="Helical" evidence="9">
    <location>
        <begin position="186"/>
        <end position="209"/>
    </location>
</feature>
<evidence type="ECO:0000256" key="4">
    <source>
        <dbReference type="ARBA" id="ARBA00022692"/>
    </source>
</evidence>
<dbReference type="SUPFAM" id="SSF103473">
    <property type="entry name" value="MFS general substrate transporter"/>
    <property type="match status" value="1"/>
</dbReference>
<protein>
    <recommendedName>
        <fullName evidence="10">Major facilitator superfamily (MFS) profile domain-containing protein</fullName>
    </recommendedName>
</protein>
<evidence type="ECO:0000256" key="2">
    <source>
        <dbReference type="ARBA" id="ARBA00010992"/>
    </source>
</evidence>
<evidence type="ECO:0000256" key="5">
    <source>
        <dbReference type="ARBA" id="ARBA00022989"/>
    </source>
</evidence>
<comment type="similarity">
    <text evidence="2">Belongs to the major facilitator superfamily. Sugar transporter (TC 2.A.1.1) family.</text>
</comment>
<evidence type="ECO:0000313" key="11">
    <source>
        <dbReference type="EMBL" id="RSH93039.1"/>
    </source>
</evidence>
<dbReference type="EMBL" id="RSCD01000004">
    <property type="protein sequence ID" value="RSH93039.1"/>
    <property type="molecule type" value="Genomic_DNA"/>
</dbReference>
<dbReference type="InterPro" id="IPR005829">
    <property type="entry name" value="Sugar_transporter_CS"/>
</dbReference>
<feature type="transmembrane region" description="Helical" evidence="9">
    <location>
        <begin position="120"/>
        <end position="141"/>
    </location>
</feature>
<sequence>MANIFRRMTPLLAFSCFCLLVGDMLFGFDTGSFGGILANPGFVSQFGDKSAKGVYSISSLNTSLLSSLAFVGKFLGCVVAGPLIERLGHRACFLLLSVVSFIGVIIEMTSAGTGAGSGRLAQFIVGRIVVYASVGLVEVAITTYQSEIVPAPLRGLVVLSLQLFLTAGNLFATGVNRAFSTYTTSVGWRVVTGIQFLFPTLILLFLPFIPHSPRWLLSKDREEDALSSLKRLRTPEEVAQGCCEEELAAIHVALHSDVHKASWVKVFTGNNLPRTMIVVVAYTFQQLTGQVFISTYQTTFYKSNGYAAEAFTYPVINGSLGMLAVIPGMFLVDSLGRRLLFMISCGLQALWMFLLAGVGSKQTKTKTDDNAVVAFFMLFSVSYNLGCAATPYLLAAEVPNNSVREKTAALGAGVNVVWAFVTNFVLPYMLTAITFKVGYVFGGISVAAVLWTFFFLPETKAVVYQIYPRSFGDDNGDGIGDFKGVTARAQYLKALGIDAVWFSPFYPSASLKVDVDDVANYRDVDPRIGTLEDFDDMASALRTLDIKVIIDIVPNHSSNDHDWFQAALRARPGSGERGRYIFRDGLGPNKDQPPTDWQCFFGGSAWSLSGQDDGQWYFHMFCPAQPDFNWDNEEVKEDFIKTLRFWGDRGVNVFRLDVAHNLTKDMTEPLIDSEEATRITKLKLENGNGAVPHPFFDRDETHEIFKTWRRVMNEYDRPLIAVAECWVATDRKHLATLTPRNIEIALSNPQGQLQLHLGLLQSRSAQVIRHATRLGLPKVPPPVGNYEFLEANNLYLLNEGRDPAIDVESSLMRARAATAMVLGLPGSTYLYQDWEPEYVDIPSQDRQDPTFIRTKGKEVGRDGCRIPIPWVASAKNFGFGQGEKAHLPQPEWFADYAVDIQEADFGSALNIYREALRKRREFQGPETLEWVESEKGMLHFKRPGGWEVIMNTTKESIALPAGIIMFKSTQFKEDGWLPQETTVWTRNT</sequence>
<feature type="transmembrane region" description="Helical" evidence="9">
    <location>
        <begin position="310"/>
        <end position="332"/>
    </location>
</feature>
<reference evidence="11 12" key="1">
    <citation type="submission" date="2018-11" db="EMBL/GenBank/DDBJ databases">
        <title>Genome sequence of Saitozyma podzolica DSM 27192.</title>
        <authorList>
            <person name="Aliyu H."/>
            <person name="Gorte O."/>
            <person name="Ochsenreither K."/>
        </authorList>
    </citation>
    <scope>NUCLEOTIDE SEQUENCE [LARGE SCALE GENOMIC DNA]</scope>
    <source>
        <strain evidence="11 12">DSM 27192</strain>
    </source>
</reference>
<dbReference type="PANTHER" id="PTHR48022">
    <property type="entry name" value="PLASTIDIC GLUCOSE TRANSPORTER 4"/>
    <property type="match status" value="1"/>
</dbReference>
<dbReference type="PROSITE" id="PS50850">
    <property type="entry name" value="MFS"/>
    <property type="match status" value="1"/>
</dbReference>
<keyword evidence="7" id="KW-0462">Maltose metabolism</keyword>